<dbReference type="Pfam" id="PF13994">
    <property type="entry name" value="PgaD"/>
    <property type="match status" value="1"/>
</dbReference>
<feature type="transmembrane region" description="Helical" evidence="1">
    <location>
        <begin position="61"/>
        <end position="79"/>
    </location>
</feature>
<evidence type="ECO:0000256" key="1">
    <source>
        <dbReference type="SAM" id="Phobius"/>
    </source>
</evidence>
<feature type="transmembrane region" description="Helical" evidence="1">
    <location>
        <begin position="12"/>
        <end position="32"/>
    </location>
</feature>
<reference evidence="2 3" key="1">
    <citation type="submission" date="2017-07" db="EMBL/GenBank/DDBJ databases">
        <title>Genome sequence of Pseudomonas NEP1.</title>
        <authorList>
            <person name="Nascimento F.X."/>
        </authorList>
    </citation>
    <scope>NUCLEOTIDE SEQUENCE [LARGE SCALE GENOMIC DNA]</scope>
    <source>
        <strain evidence="2 3">NEP1</strain>
    </source>
</reference>
<sequence>MKIIRTRQRPFLVVVDAFFTVLAWVGLLYLLVRGLWPLIETHEGGPRIDNSAFEALGTLQIYLWVALVNAVILIGWARYQQRKSRSFAQRRLPSPVVDDEGLSRSFKLCDDRFQKLRGPGVMTIHNDQDGDVSHVVPHLWPVQPEELPPPLAPLEHPRVIFLHAEDDDNREPLNRIT</sequence>
<organism evidence="2 3">
    <name type="scientific">Pseudomonas fluorescens</name>
    <dbReference type="NCBI Taxonomy" id="294"/>
    <lineage>
        <taxon>Bacteria</taxon>
        <taxon>Pseudomonadati</taxon>
        <taxon>Pseudomonadota</taxon>
        <taxon>Gammaproteobacteria</taxon>
        <taxon>Pseudomonadales</taxon>
        <taxon>Pseudomonadaceae</taxon>
        <taxon>Pseudomonas</taxon>
    </lineage>
</organism>
<protein>
    <submittedName>
        <fullName evidence="2">Poly-beta-1,6-N-acetyl-D-glucosamine biosynthesis protein PgaD</fullName>
    </submittedName>
</protein>
<name>A0A345UQ70_PSEFL</name>
<dbReference type="InterPro" id="IPR023829">
    <property type="entry name" value="PGA_PgaD"/>
</dbReference>
<gene>
    <name evidence="2" type="primary">pgaD</name>
    <name evidence="2" type="ORF">CFN16_00285</name>
</gene>
<dbReference type="EMBL" id="CP022313">
    <property type="protein sequence ID" value="AXJ02622.1"/>
    <property type="molecule type" value="Genomic_DNA"/>
</dbReference>
<keyword evidence="1" id="KW-0812">Transmembrane</keyword>
<keyword evidence="1" id="KW-0472">Membrane</keyword>
<dbReference type="NCBIfam" id="TIGR03940">
    <property type="entry name" value="PGA_PgaD"/>
    <property type="match status" value="1"/>
</dbReference>
<dbReference type="Proteomes" id="UP000254535">
    <property type="component" value="Chromosome"/>
</dbReference>
<proteinExistence type="predicted"/>
<dbReference type="GO" id="GO:0043709">
    <property type="term" value="P:cell adhesion involved in single-species biofilm formation"/>
    <property type="evidence" value="ECO:0007669"/>
    <property type="project" value="InterPro"/>
</dbReference>
<dbReference type="AlphaFoldDB" id="A0A345UQ70"/>
<evidence type="ECO:0000313" key="3">
    <source>
        <dbReference type="Proteomes" id="UP000254535"/>
    </source>
</evidence>
<dbReference type="RefSeq" id="WP_115076116.1">
    <property type="nucleotide sequence ID" value="NZ_CP022313.1"/>
</dbReference>
<keyword evidence="1" id="KW-1133">Transmembrane helix</keyword>
<accession>A0A345UQ70</accession>
<evidence type="ECO:0000313" key="2">
    <source>
        <dbReference type="EMBL" id="AXJ02622.1"/>
    </source>
</evidence>